<dbReference type="PANTHER" id="PTHR43777">
    <property type="entry name" value="MOLYBDENUM COFACTOR CYTIDYLYLTRANSFERASE"/>
    <property type="match status" value="1"/>
</dbReference>
<dbReference type="GO" id="GO:0016779">
    <property type="term" value="F:nucleotidyltransferase activity"/>
    <property type="evidence" value="ECO:0007669"/>
    <property type="project" value="UniProtKB-ARBA"/>
</dbReference>
<dbReference type="Pfam" id="PF12804">
    <property type="entry name" value="NTP_transf_3"/>
    <property type="match status" value="1"/>
</dbReference>
<protein>
    <recommendedName>
        <fullName evidence="2">MobA-like NTP transferase domain-containing protein</fullName>
    </recommendedName>
</protein>
<dbReference type="SUPFAM" id="SSF53448">
    <property type="entry name" value="Nucleotide-diphospho-sugar transferases"/>
    <property type="match status" value="1"/>
</dbReference>
<evidence type="ECO:0000313" key="4">
    <source>
        <dbReference type="Proteomes" id="UP000315095"/>
    </source>
</evidence>
<dbReference type="AlphaFoldDB" id="A0A4P5NRZ5"/>
<dbReference type="CDD" id="cd04182">
    <property type="entry name" value="GT_2_like_f"/>
    <property type="match status" value="1"/>
</dbReference>
<dbReference type="PROSITE" id="PS51257">
    <property type="entry name" value="PROKAR_LIPOPROTEIN"/>
    <property type="match status" value="1"/>
</dbReference>
<name>A0A4P5NRZ5_9PROT</name>
<sequence>MTRGSLGIAAIVLAAGCSSRTAPLHKLLTPDATGLPMIARTLRAITASRANPVIVVLGHRAAEIRSAASTDMPAQNAPRFITAPDHACGLSQTLAAGIHAAGTYPAVAGALVCLGDMPLIGTALIDRMIDAFLTSPDHPGVLPVHDGRRGNPVLWSRSLFPTLMHLTGDQGARPLIRRHEPDMLRVTAGPEITADFDTPARLADFARCFTDG</sequence>
<feature type="domain" description="MobA-like NTP transferase" evidence="2">
    <location>
        <begin position="10"/>
        <end position="180"/>
    </location>
</feature>
<dbReference type="InterPro" id="IPR025877">
    <property type="entry name" value="MobA-like_NTP_Trfase"/>
</dbReference>
<evidence type="ECO:0000313" key="3">
    <source>
        <dbReference type="EMBL" id="GCE84498.1"/>
    </source>
</evidence>
<evidence type="ECO:0000256" key="1">
    <source>
        <dbReference type="ARBA" id="ARBA00022842"/>
    </source>
</evidence>
<organism evidence="3 4">
    <name type="scientific">Komagataeibacter diospyri</name>
    <dbReference type="NCBI Taxonomy" id="1932662"/>
    <lineage>
        <taxon>Bacteria</taxon>
        <taxon>Pseudomonadati</taxon>
        <taxon>Pseudomonadota</taxon>
        <taxon>Alphaproteobacteria</taxon>
        <taxon>Acetobacterales</taxon>
        <taxon>Acetobacteraceae</taxon>
        <taxon>Komagataeibacter</taxon>
    </lineage>
</organism>
<gene>
    <name evidence="3" type="ORF">MSKU9_2639</name>
</gene>
<dbReference type="EMBL" id="BDLU01000056">
    <property type="protein sequence ID" value="GCE84498.1"/>
    <property type="molecule type" value="Genomic_DNA"/>
</dbReference>
<dbReference type="OrthoDB" id="9779263at2"/>
<evidence type="ECO:0000259" key="2">
    <source>
        <dbReference type="Pfam" id="PF12804"/>
    </source>
</evidence>
<dbReference type="Gene3D" id="3.90.550.10">
    <property type="entry name" value="Spore Coat Polysaccharide Biosynthesis Protein SpsA, Chain A"/>
    <property type="match status" value="1"/>
</dbReference>
<reference evidence="4" key="1">
    <citation type="submission" date="2017-01" db="EMBL/GenBank/DDBJ databases">
        <title>Komagataeibacter sp. MSKU9 whole genome sequencing project.</title>
        <authorList>
            <person name="Matsutani M."/>
            <person name="Naloka K."/>
            <person name="Theeragool G."/>
            <person name="Yakushi T."/>
            <person name="Matsushita K."/>
        </authorList>
    </citation>
    <scope>NUCLEOTIDE SEQUENCE [LARGE SCALE GENOMIC DNA]</scope>
    <source>
        <strain evidence="4">MSKU9</strain>
    </source>
</reference>
<comment type="caution">
    <text evidence="3">The sequence shown here is derived from an EMBL/GenBank/DDBJ whole genome shotgun (WGS) entry which is preliminary data.</text>
</comment>
<dbReference type="PANTHER" id="PTHR43777:SF1">
    <property type="entry name" value="MOLYBDENUM COFACTOR CYTIDYLYLTRANSFERASE"/>
    <property type="match status" value="1"/>
</dbReference>
<proteinExistence type="predicted"/>
<dbReference type="Proteomes" id="UP000315095">
    <property type="component" value="Unassembled WGS sequence"/>
</dbReference>
<dbReference type="RefSeq" id="WP_141261892.1">
    <property type="nucleotide sequence ID" value="NZ_BDLU01000056.1"/>
</dbReference>
<keyword evidence="1" id="KW-0460">Magnesium</keyword>
<dbReference type="InterPro" id="IPR029044">
    <property type="entry name" value="Nucleotide-diphossugar_trans"/>
</dbReference>
<accession>A0A4P5NRZ5</accession>
<keyword evidence="4" id="KW-1185">Reference proteome</keyword>